<keyword evidence="1" id="KW-1133">Transmembrane helix</keyword>
<feature type="transmembrane region" description="Helical" evidence="1">
    <location>
        <begin position="121"/>
        <end position="143"/>
    </location>
</feature>
<comment type="caution">
    <text evidence="3">The sequence shown here is derived from an EMBL/GenBank/DDBJ whole genome shotgun (WGS) entry which is preliminary data.</text>
</comment>
<keyword evidence="4" id="KW-1185">Reference proteome</keyword>
<feature type="transmembrane region" description="Helical" evidence="1">
    <location>
        <begin position="56"/>
        <end position="77"/>
    </location>
</feature>
<dbReference type="PANTHER" id="PTHR14969">
    <property type="entry name" value="SPHINGOSINE-1-PHOSPHATE PHOSPHOHYDROLASE"/>
    <property type="match status" value="1"/>
</dbReference>
<dbReference type="Pfam" id="PF01569">
    <property type="entry name" value="PAP2"/>
    <property type="match status" value="1"/>
</dbReference>
<dbReference type="Gene3D" id="1.20.144.10">
    <property type="entry name" value="Phosphatidic acid phosphatase type 2/haloperoxidase"/>
    <property type="match status" value="1"/>
</dbReference>
<dbReference type="STRING" id="764298.STRMA_0466"/>
<dbReference type="PANTHER" id="PTHR14969:SF13">
    <property type="entry name" value="AT30094P"/>
    <property type="match status" value="1"/>
</dbReference>
<evidence type="ECO:0000313" key="4">
    <source>
        <dbReference type="Proteomes" id="UP000003573"/>
    </source>
</evidence>
<keyword evidence="1" id="KW-0812">Transmembrane</keyword>
<dbReference type="CDD" id="cd01610">
    <property type="entry name" value="PAP2_like"/>
    <property type="match status" value="1"/>
</dbReference>
<feature type="transmembrane region" description="Helical" evidence="1">
    <location>
        <begin position="21"/>
        <end position="44"/>
    </location>
</feature>
<dbReference type="InterPro" id="IPR036938">
    <property type="entry name" value="PAP2/HPO_sf"/>
</dbReference>
<dbReference type="SMART" id="SM00014">
    <property type="entry name" value="acidPPc"/>
    <property type="match status" value="1"/>
</dbReference>
<proteinExistence type="predicted"/>
<sequence length="166" mass="18826">MKQYDNFYERQTAFFRNRPRAIFWLRLANSMTVKLMSVVYAILLTAVFKTRGGLALLPYLLLPSISFIALSLVRIWLNQPRPYEVWQIKPLIVKETKGKSMPSRHVFSATMISMCVLHENLTLGAVLLLVSALLAFCRVWGGVHYPKDVIAGYMIGLAAGGLLFLF</sequence>
<reference evidence="3 4" key="1">
    <citation type="journal article" date="2014" name="Int. J. Syst. Evol. Microbiol.">
        <title>Phylogenomics and the dynamic genome evolution of the genus Streptococcus.</title>
        <authorList>
            <consortium name="The Broad Institute Genome Sequencing Platform"/>
            <person name="Richards V.P."/>
            <person name="Palmer S.R."/>
            <person name="Pavinski Bitar P.D."/>
            <person name="Qin X."/>
            <person name="Weinstock G.M."/>
            <person name="Highlander S.K."/>
            <person name="Town C.D."/>
            <person name="Burne R.A."/>
            <person name="Stanhope M.J."/>
        </authorList>
    </citation>
    <scope>NUCLEOTIDE SEQUENCE [LARGE SCALE GENOMIC DNA]</scope>
    <source>
        <strain evidence="3 4">NCTC 11558</strain>
    </source>
</reference>
<organism evidence="3 4">
    <name type="scientific">Streptococcus macacae NCTC 11558</name>
    <dbReference type="NCBI Taxonomy" id="764298"/>
    <lineage>
        <taxon>Bacteria</taxon>
        <taxon>Bacillati</taxon>
        <taxon>Bacillota</taxon>
        <taxon>Bacilli</taxon>
        <taxon>Lactobacillales</taxon>
        <taxon>Streptococcaceae</taxon>
        <taxon>Streptococcus</taxon>
    </lineage>
</organism>
<dbReference type="eggNOG" id="COG0671">
    <property type="taxonomic scope" value="Bacteria"/>
</dbReference>
<dbReference type="Proteomes" id="UP000003573">
    <property type="component" value="Unassembled WGS sequence"/>
</dbReference>
<name>G5JZ49_9STRE</name>
<feature type="domain" description="Phosphatidic acid phosphatase type 2/haloperoxidase" evidence="2">
    <location>
        <begin position="56"/>
        <end position="164"/>
    </location>
</feature>
<evidence type="ECO:0000259" key="2">
    <source>
        <dbReference type="SMART" id="SM00014"/>
    </source>
</evidence>
<dbReference type="SUPFAM" id="SSF48317">
    <property type="entry name" value="Acid phosphatase/Vanadium-dependent haloperoxidase"/>
    <property type="match status" value="1"/>
</dbReference>
<keyword evidence="1" id="KW-0472">Membrane</keyword>
<dbReference type="RefSeq" id="WP_003079244.1">
    <property type="nucleotide sequence ID" value="NZ_AEUW02000001.1"/>
</dbReference>
<feature type="transmembrane region" description="Helical" evidence="1">
    <location>
        <begin position="149"/>
        <end position="165"/>
    </location>
</feature>
<dbReference type="InterPro" id="IPR000326">
    <property type="entry name" value="PAP2/HPO"/>
</dbReference>
<accession>G5JZ49</accession>
<dbReference type="AlphaFoldDB" id="G5JZ49"/>
<dbReference type="OrthoDB" id="9789113at2"/>
<evidence type="ECO:0000313" key="3">
    <source>
        <dbReference type="EMBL" id="EHJ51906.1"/>
    </source>
</evidence>
<gene>
    <name evidence="3" type="ORF">STRMA_0466</name>
</gene>
<protein>
    <submittedName>
        <fullName evidence="3">PAP2 family protein</fullName>
    </submittedName>
</protein>
<evidence type="ECO:0000256" key="1">
    <source>
        <dbReference type="SAM" id="Phobius"/>
    </source>
</evidence>
<dbReference type="EMBL" id="AEUW02000001">
    <property type="protein sequence ID" value="EHJ51906.1"/>
    <property type="molecule type" value="Genomic_DNA"/>
</dbReference>